<protein>
    <submittedName>
        <fullName evidence="1">Uncharacterized protein</fullName>
    </submittedName>
</protein>
<comment type="caution">
    <text evidence="1">The sequence shown here is derived from an EMBL/GenBank/DDBJ whole genome shotgun (WGS) entry which is preliminary data.</text>
</comment>
<dbReference type="EMBL" id="LKAM01000007">
    <property type="protein sequence ID" value="KUM47528.1"/>
    <property type="molecule type" value="Genomic_DNA"/>
</dbReference>
<keyword evidence="1" id="KW-0496">Mitochondrion</keyword>
<geneLocation type="mitochondrion" evidence="1"/>
<organism evidence="1">
    <name type="scientific">Picea glauca</name>
    <name type="common">White spruce</name>
    <name type="synonym">Pinus glauca</name>
    <dbReference type="NCBI Taxonomy" id="3330"/>
    <lineage>
        <taxon>Eukaryota</taxon>
        <taxon>Viridiplantae</taxon>
        <taxon>Streptophyta</taxon>
        <taxon>Embryophyta</taxon>
        <taxon>Tracheophyta</taxon>
        <taxon>Spermatophyta</taxon>
        <taxon>Pinopsida</taxon>
        <taxon>Pinidae</taxon>
        <taxon>Conifers I</taxon>
        <taxon>Pinales</taxon>
        <taxon>Pinaceae</taxon>
        <taxon>Picea</taxon>
    </lineage>
</organism>
<dbReference type="AlphaFoldDB" id="A0A124GN31"/>
<name>A0A124GN31_PICGL</name>
<accession>A0A124GN31</accession>
<gene>
    <name evidence="1" type="ORF">ABT39_MTgene5714</name>
</gene>
<proteinExistence type="predicted"/>
<reference evidence="1" key="1">
    <citation type="journal article" date="2015" name="Genome Biol. Evol.">
        <title>Organellar Genomes of White Spruce (Picea glauca): Assembly and Annotation.</title>
        <authorList>
            <person name="Jackman S.D."/>
            <person name="Warren R.L."/>
            <person name="Gibb E.A."/>
            <person name="Vandervalk B.P."/>
            <person name="Mohamadi H."/>
            <person name="Chu J."/>
            <person name="Raymond A."/>
            <person name="Pleasance S."/>
            <person name="Coope R."/>
            <person name="Wildung M.R."/>
            <person name="Ritland C.E."/>
            <person name="Bousquet J."/>
            <person name="Jones S.J."/>
            <person name="Bohlmann J."/>
            <person name="Birol I."/>
        </authorList>
    </citation>
    <scope>NUCLEOTIDE SEQUENCE [LARGE SCALE GENOMIC DNA]</scope>
    <source>
        <tissue evidence="1">Flushing bud</tissue>
    </source>
</reference>
<sequence>MVESNTLISIINLLFSLNGSVHYPLITRGEGSFPVLEGRVSLYFKEKDQLDKNVHGWISQCMHQRIDQRMDRLVETKLPMLEISLLPEPY</sequence>
<evidence type="ECO:0000313" key="1">
    <source>
        <dbReference type="EMBL" id="KUM47528.1"/>
    </source>
</evidence>